<dbReference type="Pfam" id="PF18013">
    <property type="entry name" value="Phage_lysozyme2"/>
    <property type="match status" value="1"/>
</dbReference>
<dbReference type="EMBL" id="JAUSVV010000001">
    <property type="protein sequence ID" value="MDQ0441089.1"/>
    <property type="molecule type" value="Genomic_DNA"/>
</dbReference>
<feature type="region of interest" description="Disordered" evidence="1">
    <location>
        <begin position="159"/>
        <end position="203"/>
    </location>
</feature>
<evidence type="ECO:0000313" key="4">
    <source>
        <dbReference type="Proteomes" id="UP001236369"/>
    </source>
</evidence>
<reference evidence="3 4" key="1">
    <citation type="submission" date="2023-07" db="EMBL/GenBank/DDBJ databases">
        <title>Genomic Encyclopedia of Type Strains, Phase IV (KMG-IV): sequencing the most valuable type-strain genomes for metagenomic binning, comparative biology and taxonomic classification.</title>
        <authorList>
            <person name="Goeker M."/>
        </authorList>
    </citation>
    <scope>NUCLEOTIDE SEQUENCE [LARGE SCALE GENOMIC DNA]</scope>
    <source>
        <strain evidence="3 4">DSM 19562</strain>
    </source>
</reference>
<gene>
    <name evidence="3" type="ORF">QO016_000566</name>
</gene>
<feature type="compositionally biased region" description="Low complexity" evidence="1">
    <location>
        <begin position="160"/>
        <end position="169"/>
    </location>
</feature>
<sequence>MVRPPSSHAEAGPKGFEESCRRLGPALMRDLALTDVQAAGLLGNLGHETGGFRLLQEVAPTVPGSRGGWGIAQWTGPRRLAMERWCRSQGLDPASDAANEGYLLIELRGSEAAALDALRNSATLEQATSTFCRTFERPGIPALADRLVWARRALQAIRDAGGSPASSPGARPPSARPPSGRLRRPAGQPLRPAKPLHPARSPR</sequence>
<evidence type="ECO:0000313" key="3">
    <source>
        <dbReference type="EMBL" id="MDQ0441089.1"/>
    </source>
</evidence>
<keyword evidence="4" id="KW-1185">Reference proteome</keyword>
<dbReference type="InterPro" id="IPR041219">
    <property type="entry name" value="Phage_lysozyme2"/>
</dbReference>
<evidence type="ECO:0000256" key="1">
    <source>
        <dbReference type="SAM" id="MobiDB-lite"/>
    </source>
</evidence>
<dbReference type="Proteomes" id="UP001236369">
    <property type="component" value="Unassembled WGS sequence"/>
</dbReference>
<name>A0ABU0HHX2_9HYPH</name>
<comment type="caution">
    <text evidence="3">The sequence shown here is derived from an EMBL/GenBank/DDBJ whole genome shotgun (WGS) entry which is preliminary data.</text>
</comment>
<dbReference type="RefSeq" id="WP_238252242.1">
    <property type="nucleotide sequence ID" value="NZ_BPQX01000054.1"/>
</dbReference>
<organism evidence="3 4">
    <name type="scientific">Methylobacterium persicinum</name>
    <dbReference type="NCBI Taxonomy" id="374426"/>
    <lineage>
        <taxon>Bacteria</taxon>
        <taxon>Pseudomonadati</taxon>
        <taxon>Pseudomonadota</taxon>
        <taxon>Alphaproteobacteria</taxon>
        <taxon>Hyphomicrobiales</taxon>
        <taxon>Methylobacteriaceae</taxon>
        <taxon>Methylobacterium</taxon>
    </lineage>
</organism>
<protein>
    <recommendedName>
        <fullName evidence="2">Phage tail lysozyme domain-containing protein</fullName>
    </recommendedName>
</protein>
<accession>A0ABU0HHX2</accession>
<evidence type="ECO:0000259" key="2">
    <source>
        <dbReference type="Pfam" id="PF18013"/>
    </source>
</evidence>
<proteinExistence type="predicted"/>
<feature type="domain" description="Phage tail lysozyme" evidence="2">
    <location>
        <begin position="33"/>
        <end position="155"/>
    </location>
</feature>
<dbReference type="Gene3D" id="1.10.530.10">
    <property type="match status" value="1"/>
</dbReference>